<reference evidence="1 2" key="1">
    <citation type="submission" date="2018-02" db="EMBL/GenBank/DDBJ databases">
        <title>The genomes of Aspergillus section Nigri reveals drivers in fungal speciation.</title>
        <authorList>
            <consortium name="DOE Joint Genome Institute"/>
            <person name="Vesth T.C."/>
            <person name="Nybo J."/>
            <person name="Theobald S."/>
            <person name="Brandl J."/>
            <person name="Frisvad J.C."/>
            <person name="Nielsen K.F."/>
            <person name="Lyhne E.K."/>
            <person name="Kogle M.E."/>
            <person name="Kuo A."/>
            <person name="Riley R."/>
            <person name="Clum A."/>
            <person name="Nolan M."/>
            <person name="Lipzen A."/>
            <person name="Salamov A."/>
            <person name="Henrissat B."/>
            <person name="Wiebenga A."/>
            <person name="De vries R.P."/>
            <person name="Grigoriev I.V."/>
            <person name="Mortensen U.H."/>
            <person name="Andersen M.R."/>
            <person name="Baker S.E."/>
        </authorList>
    </citation>
    <scope>NUCLEOTIDE SEQUENCE [LARGE SCALE GENOMIC DNA]</scope>
    <source>
        <strain evidence="1 2">CBS 121593</strain>
    </source>
</reference>
<dbReference type="EMBL" id="KZ824438">
    <property type="protein sequence ID" value="RAL00750.1"/>
    <property type="molecule type" value="Genomic_DNA"/>
</dbReference>
<dbReference type="VEuPathDB" id="FungiDB:BO80DRAFT_445067"/>
<name>A0A395GZG2_9EURO</name>
<accession>A0A395GZG2</accession>
<dbReference type="AlphaFoldDB" id="A0A395GZG2"/>
<evidence type="ECO:0000313" key="1">
    <source>
        <dbReference type="EMBL" id="RAL00750.1"/>
    </source>
</evidence>
<sequence>MARQSKSRNDINVYEIHPDPQSLEQQPLAQAMLAAEAPIRAPGKLDPLTEHRLLRRNSCNSPVRLGLLK</sequence>
<dbReference type="Proteomes" id="UP000249402">
    <property type="component" value="Unassembled WGS sequence"/>
</dbReference>
<gene>
    <name evidence="1" type="ORF">BO80DRAFT_445067</name>
</gene>
<keyword evidence="2" id="KW-1185">Reference proteome</keyword>
<proteinExistence type="predicted"/>
<protein>
    <submittedName>
        <fullName evidence="1">Uncharacterized protein</fullName>
    </submittedName>
</protein>
<evidence type="ECO:0000313" key="2">
    <source>
        <dbReference type="Proteomes" id="UP000249402"/>
    </source>
</evidence>
<organism evidence="1 2">
    <name type="scientific">Aspergillus ibericus CBS 121593</name>
    <dbReference type="NCBI Taxonomy" id="1448316"/>
    <lineage>
        <taxon>Eukaryota</taxon>
        <taxon>Fungi</taxon>
        <taxon>Dikarya</taxon>
        <taxon>Ascomycota</taxon>
        <taxon>Pezizomycotina</taxon>
        <taxon>Eurotiomycetes</taxon>
        <taxon>Eurotiomycetidae</taxon>
        <taxon>Eurotiales</taxon>
        <taxon>Aspergillaceae</taxon>
        <taxon>Aspergillus</taxon>
        <taxon>Aspergillus subgen. Circumdati</taxon>
    </lineage>
</organism>
<dbReference type="GeneID" id="37226336"/>
<dbReference type="RefSeq" id="XP_025575077.1">
    <property type="nucleotide sequence ID" value="XM_025721471.1"/>
</dbReference>